<gene>
    <name evidence="1" type="ORF">ORAREDHAP_LOCUS19406</name>
</gene>
<dbReference type="Proteomes" id="UP000507245">
    <property type="component" value="Unassembled WGS sequence"/>
</dbReference>
<accession>A0A6J5WUG3</accession>
<keyword evidence="2" id="KW-1185">Reference proteome</keyword>
<evidence type="ECO:0000313" key="2">
    <source>
        <dbReference type="Proteomes" id="UP000507245"/>
    </source>
</evidence>
<dbReference type="PANTHER" id="PTHR37224">
    <property type="entry name" value="OS02G0804400 PROTEIN"/>
    <property type="match status" value="1"/>
</dbReference>
<name>A0A6J5WUG3_PRUAR</name>
<evidence type="ECO:0000313" key="1">
    <source>
        <dbReference type="EMBL" id="CAB4303312.1"/>
    </source>
</evidence>
<dbReference type="OrthoDB" id="513929at2759"/>
<sequence>MKYLLKIPSLLTNREPQDLKGTDDLEYLGKVVAGSIVAAAVKYGSIGFPEITRPNSCHCSHFIFDQAEPCMQRGEARIGKPS</sequence>
<dbReference type="AlphaFoldDB" id="A0A6J5WUG3"/>
<proteinExistence type="predicted"/>
<organism evidence="1 2">
    <name type="scientific">Prunus armeniaca</name>
    <name type="common">Apricot</name>
    <name type="synonym">Armeniaca vulgaris</name>
    <dbReference type="NCBI Taxonomy" id="36596"/>
    <lineage>
        <taxon>Eukaryota</taxon>
        <taxon>Viridiplantae</taxon>
        <taxon>Streptophyta</taxon>
        <taxon>Embryophyta</taxon>
        <taxon>Tracheophyta</taxon>
        <taxon>Spermatophyta</taxon>
        <taxon>Magnoliopsida</taxon>
        <taxon>eudicotyledons</taxon>
        <taxon>Gunneridae</taxon>
        <taxon>Pentapetalae</taxon>
        <taxon>rosids</taxon>
        <taxon>fabids</taxon>
        <taxon>Rosales</taxon>
        <taxon>Rosaceae</taxon>
        <taxon>Amygdaloideae</taxon>
        <taxon>Amygdaleae</taxon>
        <taxon>Prunus</taxon>
    </lineage>
</organism>
<protein>
    <submittedName>
        <fullName evidence="1">Uncharacterized protein</fullName>
    </submittedName>
</protein>
<reference evidence="2" key="1">
    <citation type="journal article" date="2020" name="Genome Biol.">
        <title>Gamete binning: chromosome-level and haplotype-resolved genome assembly enabled by high-throughput single-cell sequencing of gamete genomes.</title>
        <authorList>
            <person name="Campoy J.A."/>
            <person name="Sun H."/>
            <person name="Goel M."/>
            <person name="Jiao W.-B."/>
            <person name="Folz-Donahue K."/>
            <person name="Wang N."/>
            <person name="Rubio M."/>
            <person name="Liu C."/>
            <person name="Kukat C."/>
            <person name="Ruiz D."/>
            <person name="Huettel B."/>
            <person name="Schneeberger K."/>
        </authorList>
    </citation>
    <scope>NUCLEOTIDE SEQUENCE [LARGE SCALE GENOMIC DNA]</scope>
    <source>
        <strain evidence="2">cv. Rojo Pasion</strain>
    </source>
</reference>
<dbReference type="EMBL" id="CAEKKB010000003">
    <property type="protein sequence ID" value="CAB4303312.1"/>
    <property type="molecule type" value="Genomic_DNA"/>
</dbReference>